<dbReference type="EMBL" id="CP023737">
    <property type="protein sequence ID" value="ATQ68352.1"/>
    <property type="molecule type" value="Genomic_DNA"/>
</dbReference>
<feature type="compositionally biased region" description="Basic and acidic residues" evidence="1">
    <location>
        <begin position="30"/>
        <end position="45"/>
    </location>
</feature>
<name>A0A2D2D063_METT3</name>
<sequence>MVIDQDHRHKAPNAVFTASHWFSSPLSPRRHSETTARRAETRDQSLDGGGDQLGPILRGEMAPQV</sequence>
<dbReference type="Proteomes" id="UP000230709">
    <property type="component" value="Chromosome"/>
</dbReference>
<protein>
    <submittedName>
        <fullName evidence="2">Uncharacterized protein</fullName>
    </submittedName>
</protein>
<reference evidence="3" key="1">
    <citation type="submission" date="2017-10" db="EMBL/GenBank/DDBJ databases">
        <title>Completed PacBio SMRT sequence of Methylosinus trichosporium OB3b reveals presence of a third large plasmid.</title>
        <authorList>
            <person name="Charles T.C."/>
            <person name="Lynch M.D.J."/>
            <person name="Heil J.R."/>
            <person name="Cheng J."/>
        </authorList>
    </citation>
    <scope>NUCLEOTIDE SEQUENCE [LARGE SCALE GENOMIC DNA]</scope>
    <source>
        <strain evidence="3">OB3b</strain>
    </source>
</reference>
<proteinExistence type="predicted"/>
<dbReference type="AlphaFoldDB" id="A0A2D2D063"/>
<organism evidence="2 3">
    <name type="scientific">Methylosinus trichosporium (strain ATCC 35070 / NCIMB 11131 / UNIQEM 75 / OB3b)</name>
    <dbReference type="NCBI Taxonomy" id="595536"/>
    <lineage>
        <taxon>Bacteria</taxon>
        <taxon>Pseudomonadati</taxon>
        <taxon>Pseudomonadota</taxon>
        <taxon>Alphaproteobacteria</taxon>
        <taxon>Hyphomicrobiales</taxon>
        <taxon>Methylocystaceae</taxon>
        <taxon>Methylosinus</taxon>
    </lineage>
</organism>
<accession>A0A2D2D063</accession>
<keyword evidence="3" id="KW-1185">Reference proteome</keyword>
<feature type="region of interest" description="Disordered" evidence="1">
    <location>
        <begin position="23"/>
        <end position="65"/>
    </location>
</feature>
<evidence type="ECO:0000256" key="1">
    <source>
        <dbReference type="SAM" id="MobiDB-lite"/>
    </source>
</evidence>
<gene>
    <name evidence="2" type="ORF">CQW49_11010</name>
</gene>
<dbReference type="KEGG" id="mtw:CQW49_11010"/>
<evidence type="ECO:0000313" key="2">
    <source>
        <dbReference type="EMBL" id="ATQ68352.1"/>
    </source>
</evidence>
<evidence type="ECO:0000313" key="3">
    <source>
        <dbReference type="Proteomes" id="UP000230709"/>
    </source>
</evidence>